<dbReference type="Proteomes" id="UP000317155">
    <property type="component" value="Unassembled WGS sequence"/>
</dbReference>
<proteinExistence type="predicted"/>
<dbReference type="OrthoDB" id="9807711at2"/>
<gene>
    <name evidence="2" type="ORF">FL622_13730</name>
</gene>
<accession>A0A550J7W9</accession>
<dbReference type="Pfam" id="PF01381">
    <property type="entry name" value="HTH_3"/>
    <property type="match status" value="1"/>
</dbReference>
<reference evidence="2 3" key="1">
    <citation type="submission" date="2019-07" db="EMBL/GenBank/DDBJ databases">
        <title>Insights of Desulfuromonas acetexigens electromicrobiology.</title>
        <authorList>
            <person name="Katuri K."/>
            <person name="Sapireddy V."/>
            <person name="Shaw D.R."/>
            <person name="Saikaly P."/>
        </authorList>
    </citation>
    <scope>NUCLEOTIDE SEQUENCE [LARGE SCALE GENOMIC DNA]</scope>
    <source>
        <strain evidence="2 3">2873</strain>
    </source>
</reference>
<dbReference type="SUPFAM" id="SSF47413">
    <property type="entry name" value="lambda repressor-like DNA-binding domains"/>
    <property type="match status" value="1"/>
</dbReference>
<dbReference type="InterPro" id="IPR001387">
    <property type="entry name" value="Cro/C1-type_HTH"/>
</dbReference>
<evidence type="ECO:0000259" key="1">
    <source>
        <dbReference type="PROSITE" id="PS50943"/>
    </source>
</evidence>
<dbReference type="InterPro" id="IPR010982">
    <property type="entry name" value="Lambda_DNA-bd_dom_sf"/>
</dbReference>
<dbReference type="PROSITE" id="PS50943">
    <property type="entry name" value="HTH_CROC1"/>
    <property type="match status" value="1"/>
</dbReference>
<keyword evidence="3" id="KW-1185">Reference proteome</keyword>
<evidence type="ECO:0000313" key="2">
    <source>
        <dbReference type="EMBL" id="TRO79325.1"/>
    </source>
</evidence>
<dbReference type="AlphaFoldDB" id="A0A550J7W9"/>
<sequence>MQVHTKKRPTEAVRFTGPADKVQELRRFAAAIGLKEVGDAVPWRAAFPEAETNLPGSVLKGARIKEGLTQVELKERTGISQHHISEMETGKRPIGKESARRLAEALNVDYRIFL</sequence>
<dbReference type="SMART" id="SM00530">
    <property type="entry name" value="HTH_XRE"/>
    <property type="match status" value="1"/>
</dbReference>
<protein>
    <submittedName>
        <fullName evidence="2">Helix-turn-helix transcriptional regulator</fullName>
    </submittedName>
</protein>
<comment type="caution">
    <text evidence="2">The sequence shown here is derived from an EMBL/GenBank/DDBJ whole genome shotgun (WGS) entry which is preliminary data.</text>
</comment>
<feature type="domain" description="HTH cro/C1-type" evidence="1">
    <location>
        <begin position="59"/>
        <end position="113"/>
    </location>
</feature>
<name>A0A550J7W9_9BACT</name>
<dbReference type="EMBL" id="VJVV01000011">
    <property type="protein sequence ID" value="TRO79325.1"/>
    <property type="molecule type" value="Genomic_DNA"/>
</dbReference>
<evidence type="ECO:0000313" key="3">
    <source>
        <dbReference type="Proteomes" id="UP000317155"/>
    </source>
</evidence>
<dbReference type="Gene3D" id="1.10.260.40">
    <property type="entry name" value="lambda repressor-like DNA-binding domains"/>
    <property type="match status" value="1"/>
</dbReference>
<dbReference type="GO" id="GO:0003677">
    <property type="term" value="F:DNA binding"/>
    <property type="evidence" value="ECO:0007669"/>
    <property type="project" value="InterPro"/>
</dbReference>
<organism evidence="2 3">
    <name type="scientific">Trichloromonas acetexigens</name>
    <dbReference type="NCBI Taxonomy" id="38815"/>
    <lineage>
        <taxon>Bacteria</taxon>
        <taxon>Pseudomonadati</taxon>
        <taxon>Thermodesulfobacteriota</taxon>
        <taxon>Desulfuromonadia</taxon>
        <taxon>Desulfuromonadales</taxon>
        <taxon>Trichloromonadaceae</taxon>
        <taxon>Trichloromonas</taxon>
    </lineage>
</organism>
<dbReference type="CDD" id="cd00093">
    <property type="entry name" value="HTH_XRE"/>
    <property type="match status" value="1"/>
</dbReference>
<dbReference type="RefSeq" id="WP_092053823.1">
    <property type="nucleotide sequence ID" value="NZ_FOJJ01000003.1"/>
</dbReference>